<organism evidence="1 2">
    <name type="scientific">Rhipicephalus microplus</name>
    <name type="common">Cattle tick</name>
    <name type="synonym">Boophilus microplus</name>
    <dbReference type="NCBI Taxonomy" id="6941"/>
    <lineage>
        <taxon>Eukaryota</taxon>
        <taxon>Metazoa</taxon>
        <taxon>Ecdysozoa</taxon>
        <taxon>Arthropoda</taxon>
        <taxon>Chelicerata</taxon>
        <taxon>Arachnida</taxon>
        <taxon>Acari</taxon>
        <taxon>Parasitiformes</taxon>
        <taxon>Ixodida</taxon>
        <taxon>Ixodoidea</taxon>
        <taxon>Ixodidae</taxon>
        <taxon>Rhipicephalinae</taxon>
        <taxon>Rhipicephalus</taxon>
        <taxon>Boophilus</taxon>
    </lineage>
</organism>
<comment type="caution">
    <text evidence="1">The sequence shown here is derived from an EMBL/GenBank/DDBJ whole genome shotgun (WGS) entry which is preliminary data.</text>
</comment>
<accession>A0A9J6ECU6</accession>
<sequence>MTTFNLTGILSSSWPLTCAKDARPESPTDVMGCYEDLVCSLNSVLKAMKMTEVELEAKIVVKSLVSTVSANIEREHLAALLRNMSADRTLFHHTRTVYDLNSQTTQQVNTDFMNGLSCEARIIYSTEVCLADEVVDLATATRGQSSNFRQVGRPVYNGEKFY</sequence>
<reference evidence="1" key="1">
    <citation type="journal article" date="2020" name="Cell">
        <title>Large-Scale Comparative Analyses of Tick Genomes Elucidate Their Genetic Diversity and Vector Capacities.</title>
        <authorList>
            <consortium name="Tick Genome and Microbiome Consortium (TIGMIC)"/>
            <person name="Jia N."/>
            <person name="Wang J."/>
            <person name="Shi W."/>
            <person name="Du L."/>
            <person name="Sun Y."/>
            <person name="Zhan W."/>
            <person name="Jiang J.F."/>
            <person name="Wang Q."/>
            <person name="Zhang B."/>
            <person name="Ji P."/>
            <person name="Bell-Sakyi L."/>
            <person name="Cui X.M."/>
            <person name="Yuan T.T."/>
            <person name="Jiang B.G."/>
            <person name="Yang W.F."/>
            <person name="Lam T.T."/>
            <person name="Chang Q.C."/>
            <person name="Ding S.J."/>
            <person name="Wang X.J."/>
            <person name="Zhu J.G."/>
            <person name="Ruan X.D."/>
            <person name="Zhao L."/>
            <person name="Wei J.T."/>
            <person name="Ye R.Z."/>
            <person name="Que T.C."/>
            <person name="Du C.H."/>
            <person name="Zhou Y.H."/>
            <person name="Cheng J.X."/>
            <person name="Dai P.F."/>
            <person name="Guo W.B."/>
            <person name="Han X.H."/>
            <person name="Huang E.J."/>
            <person name="Li L.F."/>
            <person name="Wei W."/>
            <person name="Gao Y.C."/>
            <person name="Liu J.Z."/>
            <person name="Shao H.Z."/>
            <person name="Wang X."/>
            <person name="Wang C.C."/>
            <person name="Yang T.C."/>
            <person name="Huo Q.B."/>
            <person name="Li W."/>
            <person name="Chen H.Y."/>
            <person name="Chen S.E."/>
            <person name="Zhou L.G."/>
            <person name="Ni X.B."/>
            <person name="Tian J.H."/>
            <person name="Sheng Y."/>
            <person name="Liu T."/>
            <person name="Pan Y.S."/>
            <person name="Xia L.Y."/>
            <person name="Li J."/>
            <person name="Zhao F."/>
            <person name="Cao W.C."/>
        </authorList>
    </citation>
    <scope>NUCLEOTIDE SEQUENCE</scope>
    <source>
        <strain evidence="1">Rmic-2018</strain>
    </source>
</reference>
<keyword evidence="2" id="KW-1185">Reference proteome</keyword>
<dbReference type="Proteomes" id="UP000821866">
    <property type="component" value="Chromosome 3"/>
</dbReference>
<dbReference type="AlphaFoldDB" id="A0A9J6ECU6"/>
<evidence type="ECO:0000313" key="1">
    <source>
        <dbReference type="EMBL" id="KAH8031888.1"/>
    </source>
</evidence>
<dbReference type="EMBL" id="JABSTU010000005">
    <property type="protein sequence ID" value="KAH8031888.1"/>
    <property type="molecule type" value="Genomic_DNA"/>
</dbReference>
<name>A0A9J6ECU6_RHIMP</name>
<gene>
    <name evidence="1" type="ORF">HPB51_021077</name>
</gene>
<proteinExistence type="predicted"/>
<reference evidence="1" key="2">
    <citation type="submission" date="2021-09" db="EMBL/GenBank/DDBJ databases">
        <authorList>
            <person name="Jia N."/>
            <person name="Wang J."/>
            <person name="Shi W."/>
            <person name="Du L."/>
            <person name="Sun Y."/>
            <person name="Zhan W."/>
            <person name="Jiang J."/>
            <person name="Wang Q."/>
            <person name="Zhang B."/>
            <person name="Ji P."/>
            <person name="Sakyi L.B."/>
            <person name="Cui X."/>
            <person name="Yuan T."/>
            <person name="Jiang B."/>
            <person name="Yang W."/>
            <person name="Lam T.T.-Y."/>
            <person name="Chang Q."/>
            <person name="Ding S."/>
            <person name="Wang X."/>
            <person name="Zhu J."/>
            <person name="Ruan X."/>
            <person name="Zhao L."/>
            <person name="Wei J."/>
            <person name="Que T."/>
            <person name="Du C."/>
            <person name="Cheng J."/>
            <person name="Dai P."/>
            <person name="Han X."/>
            <person name="Huang E."/>
            <person name="Gao Y."/>
            <person name="Liu J."/>
            <person name="Shao H."/>
            <person name="Ye R."/>
            <person name="Li L."/>
            <person name="Wei W."/>
            <person name="Wang X."/>
            <person name="Wang C."/>
            <person name="Huo Q."/>
            <person name="Li W."/>
            <person name="Guo W."/>
            <person name="Chen H."/>
            <person name="Chen S."/>
            <person name="Zhou L."/>
            <person name="Zhou L."/>
            <person name="Ni X."/>
            <person name="Tian J."/>
            <person name="Zhou Y."/>
            <person name="Sheng Y."/>
            <person name="Liu T."/>
            <person name="Pan Y."/>
            <person name="Xia L."/>
            <person name="Li J."/>
            <person name="Zhao F."/>
            <person name="Cao W."/>
        </authorList>
    </citation>
    <scope>NUCLEOTIDE SEQUENCE</scope>
    <source>
        <strain evidence="1">Rmic-2018</strain>
        <tissue evidence="1">Larvae</tissue>
    </source>
</reference>
<evidence type="ECO:0000313" key="2">
    <source>
        <dbReference type="Proteomes" id="UP000821866"/>
    </source>
</evidence>
<protein>
    <submittedName>
        <fullName evidence="1">Uncharacterized protein</fullName>
    </submittedName>
</protein>